<dbReference type="InterPro" id="IPR036770">
    <property type="entry name" value="Ankyrin_rpt-contain_sf"/>
</dbReference>
<evidence type="ECO:0000256" key="2">
    <source>
        <dbReference type="SAM" id="MobiDB-lite"/>
    </source>
</evidence>
<proteinExistence type="predicted"/>
<keyword evidence="4" id="KW-1185">Reference proteome</keyword>
<feature type="repeat" description="ANK" evidence="1">
    <location>
        <begin position="467"/>
        <end position="499"/>
    </location>
</feature>
<dbReference type="SUPFAM" id="SSF48403">
    <property type="entry name" value="Ankyrin repeat"/>
    <property type="match status" value="2"/>
</dbReference>
<evidence type="ECO:0000313" key="3">
    <source>
        <dbReference type="EMBL" id="KAK7746597.1"/>
    </source>
</evidence>
<reference evidence="3 4" key="1">
    <citation type="submission" date="2024-02" db="EMBL/GenBank/DDBJ databases">
        <title>De novo assembly and annotation of 12 fungi associated with fruit tree decline syndrome in Ontario, Canada.</title>
        <authorList>
            <person name="Sulman M."/>
            <person name="Ellouze W."/>
            <person name="Ilyukhin E."/>
        </authorList>
    </citation>
    <scope>NUCLEOTIDE SEQUENCE [LARGE SCALE GENOMIC DNA]</scope>
    <source>
        <strain evidence="3 4">M11/M66-122</strain>
    </source>
</reference>
<dbReference type="PANTHER" id="PTHR24118:SF99">
    <property type="entry name" value="POTE ANKYRIN DOMAIN FAMILY MEMBER 3C-RELATED"/>
    <property type="match status" value="1"/>
</dbReference>
<sequence length="680" mass="74770">MPYPRARPDGRRLIMGVNHRQPRTRQDVAEQQDETPSQVATQTGSASGSASGRKPKSELMGLPSELLMRCVKMVNDPVDLLALSQVKNKTLHEFTIHWLLESDEKTRVAALKWACKNGDNLLLRTLFNVGAQVDQYWPDPYSFATSNKAYPLALAIVHQQVELVEALLKEHGANPQGPMLMTVFPMHMRGSISPMEHAFNTDVHMDKAARVRIINLLLDHGAVPDPPEKVYFLGVEGLPIPQAITNDDIPASLLARMLSTTSVHPISATGEFSLRGGGVSTFYTSFIEQFRSMSGAGFNPNQMEKWKVLLDAILAHGKALNWTAMKLFEDILFIDRGARKKKEQILQVIAANHSLTGLGPVSQQSPIVMAVNGLIVRKLDSLGTGKDGMKDRDEVLGIFKMLLDAGMDVKQIEAPAEMPPFHMDRWGLHSTAIACLCLPGYSQQFDVEKIIDFLIEKGVPVDAKDCHGYTALHYASRYLLADRVEQLLEHGADPNAATTQYVTALHFANITQFTVDKLGRHDFDEDQAEKRMNVTRLLLAAGADPTSADRDGFIPLHYACQKGFAYVVPLLLRAPDADEDAGWPCASAAADDLSTPLHLAAQKFQGSYDGPADAEFLGLSEPDDYPDVENEGTLTEIVEILVNCGADPKALDDEGEMPIVYARRAGFFGVEDVLREHGGI</sequence>
<dbReference type="PROSITE" id="PS50297">
    <property type="entry name" value="ANK_REP_REGION"/>
    <property type="match status" value="1"/>
</dbReference>
<evidence type="ECO:0000313" key="4">
    <source>
        <dbReference type="Proteomes" id="UP001320420"/>
    </source>
</evidence>
<dbReference type="PANTHER" id="PTHR24118">
    <property type="entry name" value="POTE ANKYRIN DOMAIN"/>
    <property type="match status" value="1"/>
</dbReference>
<accession>A0AAN9YKX1</accession>
<keyword evidence="1" id="KW-0040">ANK repeat</keyword>
<dbReference type="SMART" id="SM00248">
    <property type="entry name" value="ANK"/>
    <property type="match status" value="7"/>
</dbReference>
<feature type="region of interest" description="Disordered" evidence="2">
    <location>
        <begin position="1"/>
        <end position="58"/>
    </location>
</feature>
<dbReference type="PROSITE" id="PS50088">
    <property type="entry name" value="ANK_REPEAT"/>
    <property type="match status" value="1"/>
</dbReference>
<dbReference type="InterPro" id="IPR002110">
    <property type="entry name" value="Ankyrin_rpt"/>
</dbReference>
<dbReference type="Gene3D" id="1.25.40.20">
    <property type="entry name" value="Ankyrin repeat-containing domain"/>
    <property type="match status" value="4"/>
</dbReference>
<dbReference type="EMBL" id="JAKJXP020000096">
    <property type="protein sequence ID" value="KAK7746597.1"/>
    <property type="molecule type" value="Genomic_DNA"/>
</dbReference>
<protein>
    <submittedName>
        <fullName evidence="3">Uncharacterized protein</fullName>
    </submittedName>
</protein>
<organism evidence="3 4">
    <name type="scientific">Diatrype stigma</name>
    <dbReference type="NCBI Taxonomy" id="117547"/>
    <lineage>
        <taxon>Eukaryota</taxon>
        <taxon>Fungi</taxon>
        <taxon>Dikarya</taxon>
        <taxon>Ascomycota</taxon>
        <taxon>Pezizomycotina</taxon>
        <taxon>Sordariomycetes</taxon>
        <taxon>Xylariomycetidae</taxon>
        <taxon>Xylariales</taxon>
        <taxon>Diatrypaceae</taxon>
        <taxon>Diatrype</taxon>
    </lineage>
</organism>
<feature type="compositionally biased region" description="Basic and acidic residues" evidence="2">
    <location>
        <begin position="1"/>
        <end position="12"/>
    </location>
</feature>
<dbReference type="AlphaFoldDB" id="A0AAN9YKX1"/>
<gene>
    <name evidence="3" type="ORF">SLS62_009318</name>
</gene>
<dbReference type="Pfam" id="PF12796">
    <property type="entry name" value="Ank_2"/>
    <property type="match status" value="2"/>
</dbReference>
<evidence type="ECO:0000256" key="1">
    <source>
        <dbReference type="PROSITE-ProRule" id="PRU00023"/>
    </source>
</evidence>
<name>A0AAN9YKX1_9PEZI</name>
<dbReference type="Proteomes" id="UP001320420">
    <property type="component" value="Unassembled WGS sequence"/>
</dbReference>
<comment type="caution">
    <text evidence="3">The sequence shown here is derived from an EMBL/GenBank/DDBJ whole genome shotgun (WGS) entry which is preliminary data.</text>
</comment>
<feature type="compositionally biased region" description="Polar residues" evidence="2">
    <location>
        <begin position="34"/>
        <end position="43"/>
    </location>
</feature>